<protein>
    <recommendedName>
        <fullName evidence="14">Tripartite motif containing 7</fullName>
    </recommendedName>
</protein>
<dbReference type="InterPro" id="IPR013320">
    <property type="entry name" value="ConA-like_dom_sf"/>
</dbReference>
<evidence type="ECO:0000256" key="5">
    <source>
        <dbReference type="ARBA" id="ARBA00022833"/>
    </source>
</evidence>
<feature type="domain" description="RING-type" evidence="9">
    <location>
        <begin position="48"/>
        <end position="90"/>
    </location>
</feature>
<dbReference type="AlphaFoldDB" id="G1KGD3"/>
<dbReference type="Proteomes" id="UP000001646">
    <property type="component" value="Chromosome 2"/>
</dbReference>
<dbReference type="InterPro" id="IPR043136">
    <property type="entry name" value="B30.2/SPRY_sf"/>
</dbReference>
<evidence type="ECO:0000256" key="1">
    <source>
        <dbReference type="ARBA" id="ARBA00009651"/>
    </source>
</evidence>
<keyword evidence="2" id="KW-0528">Neurotoxin</keyword>
<evidence type="ECO:0000256" key="7">
    <source>
        <dbReference type="PROSITE-ProRule" id="PRU00024"/>
    </source>
</evidence>
<dbReference type="CDD" id="cd12888">
    <property type="entry name" value="SPRY_PRY_TRIM7_like"/>
    <property type="match status" value="1"/>
</dbReference>
<dbReference type="GeneTree" id="ENSGT01030000234669"/>
<dbReference type="InterPro" id="IPR001841">
    <property type="entry name" value="Znf_RING"/>
</dbReference>
<name>G1KGD3_ANOCA</name>
<dbReference type="HOGENOM" id="CLU_013137_0_3_1"/>
<dbReference type="Ensembl" id="ENSACAT00000007291.4">
    <property type="protein sequence ID" value="ENSACAP00000007136.4"/>
    <property type="gene ID" value="ENSACAG00000010478.4"/>
</dbReference>
<evidence type="ECO:0008006" key="14">
    <source>
        <dbReference type="Google" id="ProtNLM"/>
    </source>
</evidence>
<dbReference type="Gene3D" id="2.60.120.920">
    <property type="match status" value="1"/>
</dbReference>
<dbReference type="Pfam" id="PF00643">
    <property type="entry name" value="zf-B_box"/>
    <property type="match status" value="1"/>
</dbReference>
<dbReference type="InterPro" id="IPR006574">
    <property type="entry name" value="PRY"/>
</dbReference>
<evidence type="ECO:0000256" key="4">
    <source>
        <dbReference type="ARBA" id="ARBA00022771"/>
    </source>
</evidence>
<dbReference type="PROSITE" id="PS00518">
    <property type="entry name" value="ZF_RING_1"/>
    <property type="match status" value="1"/>
</dbReference>
<dbReference type="eggNOG" id="KOG2177">
    <property type="taxonomic scope" value="Eukaryota"/>
</dbReference>
<dbReference type="SUPFAM" id="SSF57850">
    <property type="entry name" value="RING/U-box"/>
    <property type="match status" value="1"/>
</dbReference>
<feature type="domain" description="B30.2/SPRY" evidence="11">
    <location>
        <begin position="327"/>
        <end position="516"/>
    </location>
</feature>
<dbReference type="Gene3D" id="3.30.40.10">
    <property type="entry name" value="Zinc/RING finger domain, C3HC4 (zinc finger)"/>
    <property type="match status" value="1"/>
</dbReference>
<keyword evidence="3" id="KW-0479">Metal-binding</keyword>
<feature type="coiled-coil region" evidence="8">
    <location>
        <begin position="198"/>
        <end position="272"/>
    </location>
</feature>
<dbReference type="Gene3D" id="3.30.160.60">
    <property type="entry name" value="Classic Zinc Finger"/>
    <property type="match status" value="1"/>
</dbReference>
<dbReference type="InterPro" id="IPR000315">
    <property type="entry name" value="Znf_B-box"/>
</dbReference>
<keyword evidence="13" id="KW-1185">Reference proteome</keyword>
<dbReference type="InterPro" id="IPR003877">
    <property type="entry name" value="SPRY_dom"/>
</dbReference>
<reference evidence="12" key="3">
    <citation type="submission" date="2025-09" db="UniProtKB">
        <authorList>
            <consortium name="Ensembl"/>
        </authorList>
    </citation>
    <scope>IDENTIFICATION</scope>
</reference>
<dbReference type="Pfam" id="PF13765">
    <property type="entry name" value="PRY"/>
    <property type="match status" value="1"/>
</dbReference>
<keyword evidence="5" id="KW-0862">Zinc</keyword>
<dbReference type="PRINTS" id="PR01407">
    <property type="entry name" value="BUTYPHLNCDUF"/>
</dbReference>
<dbReference type="PROSITE" id="PS50188">
    <property type="entry name" value="B302_SPRY"/>
    <property type="match status" value="1"/>
</dbReference>
<reference evidence="12" key="2">
    <citation type="submission" date="2025-08" db="UniProtKB">
        <authorList>
            <consortium name="Ensembl"/>
        </authorList>
    </citation>
    <scope>IDENTIFICATION</scope>
</reference>
<reference evidence="12 13" key="1">
    <citation type="submission" date="2009-12" db="EMBL/GenBank/DDBJ databases">
        <title>The Genome Sequence of Anolis carolinensis (Green Anole Lizard).</title>
        <authorList>
            <consortium name="The Genome Sequencing Platform"/>
            <person name="Di Palma F."/>
            <person name="Alfoldi J."/>
            <person name="Heiman D."/>
            <person name="Young S."/>
            <person name="Grabherr M."/>
            <person name="Johnson J."/>
            <person name="Lander E.S."/>
            <person name="Lindblad-Toh K."/>
        </authorList>
    </citation>
    <scope>NUCLEOTIDE SEQUENCE [LARGE SCALE GENOMIC DNA]</scope>
    <source>
        <strain evidence="12 13">JBL SC #1</strain>
    </source>
</reference>
<keyword evidence="8" id="KW-0175">Coiled coil</keyword>
<sequence length="516" mass="59181">MLSKSFTENVLQVNAKESDIKCALCKSDMAAASRAQDPFQDLCKEATCSVCLDYFKDPVTLDCGHNFCRACLTQTWEKPDNTQNSCPHCKEISSQKNFRTNQLLANFVEITKKLSLQIPQKAKGKENVCEKHQEPLHLFCRDDETLICVVCSRSNEHVNHRMIPLGTAAQKYKVLMGLRQDDLVKEREKILVYKTETEKEAQDLLKQTKAKTEKALEEITEMQQFLKKQEKHLRAHMKDLERQIARKRDEHLVLLSWELSSLESLIQEMKEKCQQPPAELLQDVRNLLQRCEEKQTSEKPMAFPPELKWKVWEFCDLNSYLVAAMKPFRAAFLDALLPGLELQKANVTLDPNTAGTWLILSEDQKSVRFGDEPQDLLDNPERFSDRAYVLGQEGFTSGRHFWDVVVGEEGDWAVGVARESVRRKGLVNIDPEEGIWVVSKWRGKYHATSWPSSTDFLLSEKTKRVRVCLNYAANQVAFYDADTGDQICLLSEIPFSGETALPFFHVHKKGHLRISP</sequence>
<dbReference type="PROSITE" id="PS50089">
    <property type="entry name" value="ZF_RING_2"/>
    <property type="match status" value="1"/>
</dbReference>
<keyword evidence="2" id="KW-0800">Toxin</keyword>
<dbReference type="InParanoid" id="G1KGD3"/>
<dbReference type="CDD" id="cd16594">
    <property type="entry name" value="RING-HC_TRIM7-like_C-IV"/>
    <property type="match status" value="1"/>
</dbReference>
<dbReference type="SMART" id="SM00184">
    <property type="entry name" value="RING"/>
    <property type="match status" value="1"/>
</dbReference>
<dbReference type="SUPFAM" id="SSF49899">
    <property type="entry name" value="Concanavalin A-like lectins/glucanases"/>
    <property type="match status" value="1"/>
</dbReference>
<dbReference type="GO" id="GO:0005737">
    <property type="term" value="C:cytoplasm"/>
    <property type="evidence" value="ECO:0000318"/>
    <property type="project" value="GO_Central"/>
</dbReference>
<dbReference type="InterPro" id="IPR001870">
    <property type="entry name" value="B30.2/SPRY"/>
</dbReference>
<dbReference type="Pfam" id="PF00622">
    <property type="entry name" value="SPRY"/>
    <property type="match status" value="1"/>
</dbReference>
<dbReference type="SUPFAM" id="SSF57845">
    <property type="entry name" value="B-box zinc-binding domain"/>
    <property type="match status" value="1"/>
</dbReference>
<dbReference type="SMART" id="SM00449">
    <property type="entry name" value="SPRY"/>
    <property type="match status" value="1"/>
</dbReference>
<evidence type="ECO:0000313" key="12">
    <source>
        <dbReference type="Ensembl" id="ENSACAP00000007136.4"/>
    </source>
</evidence>
<evidence type="ECO:0000256" key="8">
    <source>
        <dbReference type="SAM" id="Coils"/>
    </source>
</evidence>
<dbReference type="GO" id="GO:0045087">
    <property type="term" value="P:innate immune response"/>
    <property type="evidence" value="ECO:0000318"/>
    <property type="project" value="GO_Central"/>
</dbReference>
<evidence type="ECO:0000259" key="10">
    <source>
        <dbReference type="PROSITE" id="PS50119"/>
    </source>
</evidence>
<accession>G1KGD3</accession>
<dbReference type="Pfam" id="PF15227">
    <property type="entry name" value="zf-C3HC4_4"/>
    <property type="match status" value="1"/>
</dbReference>
<dbReference type="InterPro" id="IPR003879">
    <property type="entry name" value="Butyrophylin_SPRY"/>
</dbReference>
<comment type="function">
    <text evidence="6">Neurotoxin that produces dose-dependent hypolocomotion and hyperalgesia in mice. May directly act on the central nervous system, as it is 6500-fold more potent when administered intracerebroventricularly than intraperitoneal.</text>
</comment>
<dbReference type="InterPro" id="IPR050143">
    <property type="entry name" value="TRIM/RBCC"/>
</dbReference>
<dbReference type="InterPro" id="IPR017907">
    <property type="entry name" value="Znf_RING_CS"/>
</dbReference>
<comment type="similarity">
    <text evidence="1">Belongs to the ohanin/vespryn family.</text>
</comment>
<dbReference type="GO" id="GO:0061630">
    <property type="term" value="F:ubiquitin protein ligase activity"/>
    <property type="evidence" value="ECO:0000318"/>
    <property type="project" value="GO_Central"/>
</dbReference>
<dbReference type="GO" id="GO:0008270">
    <property type="term" value="F:zinc ion binding"/>
    <property type="evidence" value="ECO:0007669"/>
    <property type="project" value="UniProtKB-KW"/>
</dbReference>
<evidence type="ECO:0000259" key="11">
    <source>
        <dbReference type="PROSITE" id="PS50188"/>
    </source>
</evidence>
<dbReference type="PROSITE" id="PS50119">
    <property type="entry name" value="ZF_BBOX"/>
    <property type="match status" value="1"/>
</dbReference>
<evidence type="ECO:0000256" key="2">
    <source>
        <dbReference type="ARBA" id="ARBA00022699"/>
    </source>
</evidence>
<evidence type="ECO:0000256" key="6">
    <source>
        <dbReference type="ARBA" id="ARBA00034460"/>
    </source>
</evidence>
<keyword evidence="4 7" id="KW-0863">Zinc-finger</keyword>
<dbReference type="FunFam" id="2.60.120.920:FF:000004">
    <property type="entry name" value="Butyrophilin subfamily 1 member A1"/>
    <property type="match status" value="1"/>
</dbReference>
<dbReference type="SMART" id="SM00589">
    <property type="entry name" value="PRY"/>
    <property type="match status" value="1"/>
</dbReference>
<proteinExistence type="inferred from homology"/>
<dbReference type="SMART" id="SM00336">
    <property type="entry name" value="BBOX"/>
    <property type="match status" value="1"/>
</dbReference>
<organism evidence="12 13">
    <name type="scientific">Anolis carolinensis</name>
    <name type="common">Green anole</name>
    <name type="synonym">American chameleon</name>
    <dbReference type="NCBI Taxonomy" id="28377"/>
    <lineage>
        <taxon>Eukaryota</taxon>
        <taxon>Metazoa</taxon>
        <taxon>Chordata</taxon>
        <taxon>Craniata</taxon>
        <taxon>Vertebrata</taxon>
        <taxon>Euteleostomi</taxon>
        <taxon>Lepidosauria</taxon>
        <taxon>Squamata</taxon>
        <taxon>Bifurcata</taxon>
        <taxon>Unidentata</taxon>
        <taxon>Episquamata</taxon>
        <taxon>Toxicofera</taxon>
        <taxon>Iguania</taxon>
        <taxon>Dactyloidae</taxon>
        <taxon>Anolis</taxon>
    </lineage>
</organism>
<evidence type="ECO:0000259" key="9">
    <source>
        <dbReference type="PROSITE" id="PS50089"/>
    </source>
</evidence>
<dbReference type="PANTHER" id="PTHR24103">
    <property type="entry name" value="E3 UBIQUITIN-PROTEIN LIGASE TRIM"/>
    <property type="match status" value="1"/>
</dbReference>
<dbReference type="InterPro" id="IPR013083">
    <property type="entry name" value="Znf_RING/FYVE/PHD"/>
</dbReference>
<evidence type="ECO:0000256" key="3">
    <source>
        <dbReference type="ARBA" id="ARBA00022723"/>
    </source>
</evidence>
<dbReference type="Bgee" id="ENSACAG00000007254">
    <property type="expression patterns" value="Expressed in liver and 8 other cell types or tissues"/>
</dbReference>
<feature type="domain" description="B box-type" evidence="10">
    <location>
        <begin position="124"/>
        <end position="165"/>
    </location>
</feature>
<evidence type="ECO:0000313" key="13">
    <source>
        <dbReference type="Proteomes" id="UP000001646"/>
    </source>
</evidence>